<dbReference type="EC" id="3.4.24.-" evidence="10"/>
<feature type="binding site" evidence="9">
    <location>
        <position position="119"/>
    </location>
    <ligand>
        <name>Zn(2+)</name>
        <dbReference type="ChEBI" id="CHEBI:29105"/>
        <note>catalytic</note>
    </ligand>
</feature>
<dbReference type="SUPFAM" id="SSF55486">
    <property type="entry name" value="Metalloproteases ('zincins'), catalytic domain"/>
    <property type="match status" value="1"/>
</dbReference>
<dbReference type="AlphaFoldDB" id="A0A8R1DVF9"/>
<evidence type="ECO:0000256" key="10">
    <source>
        <dbReference type="RuleBase" id="RU361183"/>
    </source>
</evidence>
<dbReference type="CDD" id="cd04280">
    <property type="entry name" value="ZnMc_astacin_like"/>
    <property type="match status" value="1"/>
</dbReference>
<evidence type="ECO:0000313" key="12">
    <source>
        <dbReference type="EnsemblMetazoa" id="CJA12312a.1"/>
    </source>
</evidence>
<evidence type="ECO:0000256" key="1">
    <source>
        <dbReference type="ARBA" id="ARBA00022536"/>
    </source>
</evidence>
<evidence type="ECO:0000256" key="6">
    <source>
        <dbReference type="ARBA" id="ARBA00023049"/>
    </source>
</evidence>
<dbReference type="InterPro" id="IPR001506">
    <property type="entry name" value="Peptidase_M12A"/>
</dbReference>
<feature type="domain" description="Peptidase M12A" evidence="11">
    <location>
        <begin position="82"/>
        <end position="216"/>
    </location>
</feature>
<dbReference type="InterPro" id="IPR035914">
    <property type="entry name" value="Sperma_CUB_dom_sf"/>
</dbReference>
<evidence type="ECO:0000313" key="13">
    <source>
        <dbReference type="Proteomes" id="UP000005237"/>
    </source>
</evidence>
<keyword evidence="1" id="KW-0245">EGF-like domain</keyword>
<name>A0A8R1DVF9_CAEJA</name>
<evidence type="ECO:0000256" key="9">
    <source>
        <dbReference type="PROSITE-ProRule" id="PRU01211"/>
    </source>
</evidence>
<dbReference type="InterPro" id="IPR000859">
    <property type="entry name" value="CUB_dom"/>
</dbReference>
<dbReference type="Pfam" id="PF01400">
    <property type="entry name" value="Astacin"/>
    <property type="match status" value="1"/>
</dbReference>
<reference evidence="12" key="2">
    <citation type="submission" date="2022-06" db="UniProtKB">
        <authorList>
            <consortium name="EnsemblMetazoa"/>
        </authorList>
    </citation>
    <scope>IDENTIFICATION</scope>
    <source>
        <strain evidence="12">DF5081</strain>
    </source>
</reference>
<keyword evidence="13" id="KW-1185">Reference proteome</keyword>
<evidence type="ECO:0000256" key="4">
    <source>
        <dbReference type="ARBA" id="ARBA00022801"/>
    </source>
</evidence>
<dbReference type="Pfam" id="PF00431">
    <property type="entry name" value="CUB"/>
    <property type="match status" value="1"/>
</dbReference>
<dbReference type="SMART" id="SM00235">
    <property type="entry name" value="ZnMc"/>
    <property type="match status" value="1"/>
</dbReference>
<feature type="binding site" evidence="9">
    <location>
        <position position="113"/>
    </location>
    <ligand>
        <name>Zn(2+)</name>
        <dbReference type="ChEBI" id="CHEBI:29105"/>
        <note>catalytic</note>
    </ligand>
</feature>
<dbReference type="EnsemblMetazoa" id="CJA12312a.1">
    <property type="protein sequence ID" value="CJA12312a.1"/>
    <property type="gene ID" value="WBGene00131516"/>
</dbReference>
<accession>A0A8R1DVF9</accession>
<dbReference type="PANTHER" id="PTHR10127:SF823">
    <property type="entry name" value="ZINC METALLOPROTEINASE NAS-33"/>
    <property type="match status" value="1"/>
</dbReference>
<dbReference type="Gene3D" id="3.40.390.10">
    <property type="entry name" value="Collagenase (Catalytic Domain)"/>
    <property type="match status" value="1"/>
</dbReference>
<dbReference type="InterPro" id="IPR024079">
    <property type="entry name" value="MetalloPept_cat_dom_sf"/>
</dbReference>
<dbReference type="PRINTS" id="PR00480">
    <property type="entry name" value="ASTACIN"/>
</dbReference>
<keyword evidence="7" id="KW-0865">Zymogen</keyword>
<dbReference type="Gene3D" id="2.60.120.290">
    <property type="entry name" value="Spermadhesin, CUB domain"/>
    <property type="match status" value="1"/>
</dbReference>
<feature type="binding site" evidence="9">
    <location>
        <position position="109"/>
    </location>
    <ligand>
        <name>Zn(2+)</name>
        <dbReference type="ChEBI" id="CHEBI:29105"/>
        <note>catalytic</note>
    </ligand>
</feature>
<reference evidence="13" key="1">
    <citation type="submission" date="2010-08" db="EMBL/GenBank/DDBJ databases">
        <authorList>
            <consortium name="Caenorhabditis japonica Sequencing Consortium"/>
            <person name="Wilson R.K."/>
        </authorList>
    </citation>
    <scope>NUCLEOTIDE SEQUENCE [LARGE SCALE GENOMIC DNA]</scope>
    <source>
        <strain evidence="13">DF5081</strain>
    </source>
</reference>
<proteinExistence type="predicted"/>
<dbReference type="SMART" id="SM00042">
    <property type="entry name" value="CUB"/>
    <property type="match status" value="1"/>
</dbReference>
<dbReference type="GO" id="GO:0006508">
    <property type="term" value="P:proteolysis"/>
    <property type="evidence" value="ECO:0007669"/>
    <property type="project" value="UniProtKB-KW"/>
</dbReference>
<keyword evidence="6 9" id="KW-0482">Metalloprotease</keyword>
<dbReference type="PROSITE" id="PS51864">
    <property type="entry name" value="ASTACIN"/>
    <property type="match status" value="1"/>
</dbReference>
<dbReference type="GO" id="GO:0004222">
    <property type="term" value="F:metalloendopeptidase activity"/>
    <property type="evidence" value="ECO:0007669"/>
    <property type="project" value="UniProtKB-UniRule"/>
</dbReference>
<evidence type="ECO:0000256" key="2">
    <source>
        <dbReference type="ARBA" id="ARBA00022670"/>
    </source>
</evidence>
<dbReference type="InterPro" id="IPR006026">
    <property type="entry name" value="Peptidase_Metallo"/>
</dbReference>
<feature type="active site" evidence="9">
    <location>
        <position position="110"/>
    </location>
</feature>
<evidence type="ECO:0000256" key="7">
    <source>
        <dbReference type="ARBA" id="ARBA00023145"/>
    </source>
</evidence>
<comment type="caution">
    <text evidence="9">Lacks conserved residue(s) required for the propagation of feature annotation.</text>
</comment>
<dbReference type="PANTHER" id="PTHR10127">
    <property type="entry name" value="DISCOIDIN, CUB, EGF, LAMININ , AND ZINC METALLOPROTEASE DOMAIN CONTAINING"/>
    <property type="match status" value="1"/>
</dbReference>
<sequence length="409" mass="45551">MFSQDIDKVVNSVNLNTAAFQRPGEGYDKVIEIMSSYFNRKSGSQYDMNTVIPSSGNTNNEISANAKIAAVMFESDMVCQLCYSSVGKLGGPQEISIGYGCETLGIIAHEIGHSLGFWHEQARPERDSYVRINRQNAIIGLEGQFDKRSWSEVNEYSLPYDYGSIMHYGPKAFSRSSSLDTVEPVDAAFTNTIGNRVEPSFLDLKLLNTVFCQNCGVELPRADNTWRNISYSGSSDCYWRITSGNGGQIRFEMTYVMYKCSPVCEEFVEIKAEYSHEATGFRQCCKAVAGERISKGNSVLIISKANGNSQFVFRYKADRLPVAITEPVSKSLLLHRLFYIGIHCTRNFQHTHYSGQDGQGVLKTVDPVEPSTEQDVLCVTNDSVNGVVPDLSSREVSVFQCGLDSREKK</sequence>
<protein>
    <recommendedName>
        <fullName evidence="10">Metalloendopeptidase</fullName>
        <ecNumber evidence="10">3.4.24.-</ecNumber>
    </recommendedName>
</protein>
<evidence type="ECO:0000256" key="3">
    <source>
        <dbReference type="ARBA" id="ARBA00022723"/>
    </source>
</evidence>
<organism evidence="12 13">
    <name type="scientific">Caenorhabditis japonica</name>
    <dbReference type="NCBI Taxonomy" id="281687"/>
    <lineage>
        <taxon>Eukaryota</taxon>
        <taxon>Metazoa</taxon>
        <taxon>Ecdysozoa</taxon>
        <taxon>Nematoda</taxon>
        <taxon>Chromadorea</taxon>
        <taxon>Rhabditida</taxon>
        <taxon>Rhabditina</taxon>
        <taxon>Rhabditomorpha</taxon>
        <taxon>Rhabditoidea</taxon>
        <taxon>Rhabditidae</taxon>
        <taxon>Peloderinae</taxon>
        <taxon>Caenorhabditis</taxon>
    </lineage>
</organism>
<keyword evidence="8" id="KW-1015">Disulfide bond</keyword>
<keyword evidence="5 9" id="KW-0862">Zinc</keyword>
<keyword evidence="3 9" id="KW-0479">Metal-binding</keyword>
<comment type="cofactor">
    <cofactor evidence="9 10">
        <name>Zn(2+)</name>
        <dbReference type="ChEBI" id="CHEBI:29105"/>
    </cofactor>
    <text evidence="9 10">Binds 1 zinc ion per subunit.</text>
</comment>
<evidence type="ECO:0000256" key="8">
    <source>
        <dbReference type="ARBA" id="ARBA00023157"/>
    </source>
</evidence>
<dbReference type="Proteomes" id="UP000005237">
    <property type="component" value="Unassembled WGS sequence"/>
</dbReference>
<dbReference type="SUPFAM" id="SSF49854">
    <property type="entry name" value="Spermadhesin, CUB domain"/>
    <property type="match status" value="1"/>
</dbReference>
<keyword evidence="2 9" id="KW-0645">Protease</keyword>
<keyword evidence="4 9" id="KW-0378">Hydrolase</keyword>
<dbReference type="InterPro" id="IPR034035">
    <property type="entry name" value="Astacin-like_dom"/>
</dbReference>
<evidence type="ECO:0000259" key="11">
    <source>
        <dbReference type="PROSITE" id="PS51864"/>
    </source>
</evidence>
<dbReference type="GO" id="GO:0008270">
    <property type="term" value="F:zinc ion binding"/>
    <property type="evidence" value="ECO:0007669"/>
    <property type="project" value="UniProtKB-UniRule"/>
</dbReference>
<evidence type="ECO:0000256" key="5">
    <source>
        <dbReference type="ARBA" id="ARBA00022833"/>
    </source>
</evidence>